<dbReference type="Proteomes" id="UP000292423">
    <property type="component" value="Unassembled WGS sequence"/>
</dbReference>
<dbReference type="AlphaFoldDB" id="A0A4Q7ZC49"/>
<dbReference type="Gene3D" id="3.30.470.20">
    <property type="entry name" value="ATP-grasp fold, B domain"/>
    <property type="match status" value="1"/>
</dbReference>
<dbReference type="RefSeq" id="WP_130410404.1">
    <property type="nucleotide sequence ID" value="NZ_SHKX01000002.1"/>
</dbReference>
<sequence length="903" mass="101614">MSRCLYAQEEALFLNPELLGGKAANLAWLSREGLPVPRWWVVTTDIFTRLLRENGLSEMVVRELAGIGPDTDPAAIEPIASRIQTEVLRAKLSGDLLQAIGELVKGREEQFFAVRSSVLGEDAQGASFAGQMDSYLFQRGRADIGASLLRVAASAFNARALQYRIAKGIALDDIRAAVIIQEMIEGEVSGVMFTAHPLTGSRRHALISAAWGVGEGIVAGICNTDEFSVGLFDNTIDKQLADKDQAVVFDREAGRGTKEIHLDGEQRHIACLSDAHILKLRDIGLKIATLQHFPQDIEWAIRQDQVYILQTRPVTRLPEPKEPVGRRIVFDNSNIQESYCGVTTPLTFSFANRAYATVYEQTMRVLGVSEKRIAEHRDMLDNMLGLVHGRVYYNINNWYRGLLLLPAFKTNKADMERMMGLTDPVDLVQDREFSFGEKLLRLPQVLRALFNLLRGFRQMGQRVTEFRALFENAYRSIDRDHLHTRTPGELIDEARRLDRDLLQRWTSPIINDFYVMMMNGKVHRTLVDAGFTEPAVLQNNLLSGEEGIESTEPTKMLLRMCAYIRTNPALRALVESGDNHTLLARVQVQDADFYAQCLDYIERYGDRTIGELKLESVTLRQDTAFLFAVLKNYLTRNDLTPETLAAKEAQFRDSAEEEAFTAIRNKLGSRALANFKKNLDKLRDAIRNRENMRLARTRVFGLYRDLFLEIGSQFAFSGLLDDKRDVFYLSVDELYAMQDGRAVQLSLKALVAGRKAEFAEYQKADLPHHFWTHGMVYYQNSYRYPFEVEEEATGNELKGTGCYPGVVEEKIRLIFSPDDELSLNGQILCTVRTDPGWAPLFPTAGGILVERGSTLSHSAVVARELGIPAIVGIPGITQKLQDGEKVRMDGAKGTIVRLDSQEL</sequence>
<dbReference type="SUPFAM" id="SSF52009">
    <property type="entry name" value="Phosphohistidine domain"/>
    <property type="match status" value="1"/>
</dbReference>
<keyword evidence="3" id="KW-0670">Pyruvate</keyword>
<dbReference type="SUPFAM" id="SSF56059">
    <property type="entry name" value="Glutathione synthetase ATP-binding domain-like"/>
    <property type="match status" value="1"/>
</dbReference>
<dbReference type="NCBIfam" id="NF004883">
    <property type="entry name" value="PRK06241.2-4"/>
    <property type="match status" value="1"/>
</dbReference>
<protein>
    <submittedName>
        <fullName evidence="3">Pyruvate,water dikinase</fullName>
    </submittedName>
</protein>
<feature type="domain" description="Pyruvate phosphate dikinase AMP/ATP-binding" evidence="2">
    <location>
        <begin position="17"/>
        <end position="321"/>
    </location>
</feature>
<keyword evidence="3" id="KW-0418">Kinase</keyword>
<evidence type="ECO:0000313" key="3">
    <source>
        <dbReference type="EMBL" id="RZU48198.1"/>
    </source>
</evidence>
<dbReference type="InterPro" id="IPR013815">
    <property type="entry name" value="ATP_grasp_subdomain_1"/>
</dbReference>
<dbReference type="Pfam" id="PF01326">
    <property type="entry name" value="PPDK_N"/>
    <property type="match status" value="1"/>
</dbReference>
<dbReference type="InterPro" id="IPR051549">
    <property type="entry name" value="PEP_Utilizing_Enz"/>
</dbReference>
<dbReference type="GO" id="GO:0016301">
    <property type="term" value="F:kinase activity"/>
    <property type="evidence" value="ECO:0007669"/>
    <property type="project" value="UniProtKB-KW"/>
</dbReference>
<dbReference type="EMBL" id="SHKX01000002">
    <property type="protein sequence ID" value="RZU48198.1"/>
    <property type="molecule type" value="Genomic_DNA"/>
</dbReference>
<dbReference type="Gene3D" id="3.30.1490.20">
    <property type="entry name" value="ATP-grasp fold, A domain"/>
    <property type="match status" value="1"/>
</dbReference>
<dbReference type="OrthoDB" id="9765468at2"/>
<feature type="domain" description="PEP-utilising enzyme mobile" evidence="1">
    <location>
        <begin position="825"/>
        <end position="893"/>
    </location>
</feature>
<name>A0A4Q7ZC49_9GAMM</name>
<keyword evidence="3" id="KW-0808">Transferase</keyword>
<gene>
    <name evidence="3" type="ORF">EV700_0099</name>
</gene>
<evidence type="ECO:0000259" key="1">
    <source>
        <dbReference type="Pfam" id="PF00391"/>
    </source>
</evidence>
<dbReference type="PANTHER" id="PTHR43615">
    <property type="entry name" value="PHOSPHOENOLPYRUVATE SYNTHASE-RELATED"/>
    <property type="match status" value="1"/>
</dbReference>
<proteinExistence type="predicted"/>
<keyword evidence="4" id="KW-1185">Reference proteome</keyword>
<dbReference type="Gene3D" id="3.50.30.10">
    <property type="entry name" value="Phosphohistidine domain"/>
    <property type="match status" value="1"/>
</dbReference>
<dbReference type="InterPro" id="IPR036637">
    <property type="entry name" value="Phosphohistidine_dom_sf"/>
</dbReference>
<dbReference type="InterPro" id="IPR002192">
    <property type="entry name" value="PPDK_AMP/ATP-bd"/>
</dbReference>
<evidence type="ECO:0000313" key="4">
    <source>
        <dbReference type="Proteomes" id="UP000292423"/>
    </source>
</evidence>
<dbReference type="PANTHER" id="PTHR43615:SF1">
    <property type="entry name" value="PPDK_N DOMAIN-CONTAINING PROTEIN"/>
    <property type="match status" value="1"/>
</dbReference>
<dbReference type="GO" id="GO:0005524">
    <property type="term" value="F:ATP binding"/>
    <property type="evidence" value="ECO:0007669"/>
    <property type="project" value="InterPro"/>
</dbReference>
<dbReference type="InterPro" id="IPR008279">
    <property type="entry name" value="PEP-util_enz_mobile_dom"/>
</dbReference>
<evidence type="ECO:0000259" key="2">
    <source>
        <dbReference type="Pfam" id="PF01326"/>
    </source>
</evidence>
<organism evidence="3 4">
    <name type="scientific">Fluviicoccus keumensis</name>
    <dbReference type="NCBI Taxonomy" id="1435465"/>
    <lineage>
        <taxon>Bacteria</taxon>
        <taxon>Pseudomonadati</taxon>
        <taxon>Pseudomonadota</taxon>
        <taxon>Gammaproteobacteria</taxon>
        <taxon>Moraxellales</taxon>
        <taxon>Moraxellaceae</taxon>
        <taxon>Fluviicoccus</taxon>
    </lineage>
</organism>
<accession>A0A4Q7ZC49</accession>
<comment type="caution">
    <text evidence="3">The sequence shown here is derived from an EMBL/GenBank/DDBJ whole genome shotgun (WGS) entry which is preliminary data.</text>
</comment>
<reference evidence="3 4" key="1">
    <citation type="submission" date="2019-02" db="EMBL/GenBank/DDBJ databases">
        <title>Genomic Encyclopedia of Type Strains, Phase IV (KMG-IV): sequencing the most valuable type-strain genomes for metagenomic binning, comparative biology and taxonomic classification.</title>
        <authorList>
            <person name="Goeker M."/>
        </authorList>
    </citation>
    <scope>NUCLEOTIDE SEQUENCE [LARGE SCALE GENOMIC DNA]</scope>
    <source>
        <strain evidence="3 4">DSM 105135</strain>
    </source>
</reference>
<dbReference type="Pfam" id="PF00391">
    <property type="entry name" value="PEP-utilizers"/>
    <property type="match status" value="1"/>
</dbReference>